<keyword evidence="3" id="KW-1185">Reference proteome</keyword>
<organism evidence="2 3">
    <name type="scientific">Pseudotenacibaculum haliotis</name>
    <dbReference type="NCBI Taxonomy" id="1862138"/>
    <lineage>
        <taxon>Bacteria</taxon>
        <taxon>Pseudomonadati</taxon>
        <taxon>Bacteroidota</taxon>
        <taxon>Flavobacteriia</taxon>
        <taxon>Flavobacteriales</taxon>
        <taxon>Flavobacteriaceae</taxon>
        <taxon>Pseudotenacibaculum</taxon>
    </lineage>
</organism>
<accession>A0ABW5LQ37</accession>
<proteinExistence type="predicted"/>
<evidence type="ECO:0000256" key="1">
    <source>
        <dbReference type="SAM" id="SignalP"/>
    </source>
</evidence>
<evidence type="ECO:0000313" key="3">
    <source>
        <dbReference type="Proteomes" id="UP001597508"/>
    </source>
</evidence>
<comment type="caution">
    <text evidence="2">The sequence shown here is derived from an EMBL/GenBank/DDBJ whole genome shotgun (WGS) entry which is preliminary data.</text>
</comment>
<name>A0ABW5LQ37_9FLAO</name>
<keyword evidence="1" id="KW-0732">Signal</keyword>
<dbReference type="Gene3D" id="2.60.40.1930">
    <property type="match status" value="1"/>
</dbReference>
<protein>
    <recommendedName>
        <fullName evidence="4">Macroglobulin domain-containing protein</fullName>
    </recommendedName>
</protein>
<reference evidence="3" key="1">
    <citation type="journal article" date="2019" name="Int. J. Syst. Evol. Microbiol.">
        <title>The Global Catalogue of Microorganisms (GCM) 10K type strain sequencing project: providing services to taxonomists for standard genome sequencing and annotation.</title>
        <authorList>
            <consortium name="The Broad Institute Genomics Platform"/>
            <consortium name="The Broad Institute Genome Sequencing Center for Infectious Disease"/>
            <person name="Wu L."/>
            <person name="Ma J."/>
        </authorList>
    </citation>
    <scope>NUCLEOTIDE SEQUENCE [LARGE SCALE GENOMIC DNA]</scope>
    <source>
        <strain evidence="3">KCTC 52127</strain>
    </source>
</reference>
<evidence type="ECO:0008006" key="4">
    <source>
        <dbReference type="Google" id="ProtNLM"/>
    </source>
</evidence>
<dbReference type="Proteomes" id="UP001597508">
    <property type="component" value="Unassembled WGS sequence"/>
</dbReference>
<evidence type="ECO:0000313" key="2">
    <source>
        <dbReference type="EMBL" id="MFD2566522.1"/>
    </source>
</evidence>
<feature type="signal peptide" evidence="1">
    <location>
        <begin position="1"/>
        <end position="19"/>
    </location>
</feature>
<dbReference type="EMBL" id="JBHULH010000001">
    <property type="protein sequence ID" value="MFD2566522.1"/>
    <property type="molecule type" value="Genomic_DNA"/>
</dbReference>
<gene>
    <name evidence="2" type="ORF">ACFSRZ_04010</name>
</gene>
<dbReference type="RefSeq" id="WP_379665228.1">
    <property type="nucleotide sequence ID" value="NZ_JBHULH010000001.1"/>
</dbReference>
<sequence>MQPRRFLIILLLLSVNLSAQDKPKLDEIYEKYFHLPRVIPHLHLNKTSFLQGEEVWFKAYIVDQNKNKLNDITSNLICTIHDEEGNEIARKLVFIDKGIGQGSFLLDTVFNKKTYYLKASTNWMKNFKEDQTFLQKINIVRNFNKKAKKTKVLYDVQILPEGGHLVEGVKSMVGVVIKNSNHEGIKVDNGIVVNETGNNVGSFKTNLFGHGKFSLSYRKSEKYFLEFTINGEKIKKEIPLAKERGYVLNVSSSSNKYLRIILKTNYNTLIRSQHRTVKVLIHNTKFYLLETIKLNPSYRDYDLFVEREKLKKGINIVTLFDHENKPLSERIVFNYSEDLFETVSIGKSAIANDSITFSFQKKETDKASYYLSASFLPEGTKAYNSNNNIYASILLRPYVRGHIQNARYYFQNTNKQKLQYLDLLLLNQGWSKYKWNNVFHNTPKPVFENERGITIKGKLNIPEKRLKGKLSLIAPNDNVYVSKKLRSLSYEFKHLYLRENSRLILSYLKKKKEIKPNGYLRFTPSVTKEKIFIPPSKEIERIEDTTAININKFLVERELLDEIKLKSDVQFNNRPIVALGHTKGVKISDHYSDHINLLDIITSNGFLVDGFAFADNGNPQLLIYERQHYHLRNALMAVNPRSSPPRLTQVFLNDLDITSSTRQLLYIKADNIDEVFFNRTENGRITIFTKKREDMNISIPTATLDYIIPNGFATEKEYYNPNYSSYRSPVFKKYGAIFWNPSIELSKKKDRAQVKVPVHHQNSISIFLEGITSEGKLISIKKTLDIK</sequence>
<feature type="chain" id="PRO_5046991515" description="Macroglobulin domain-containing protein" evidence="1">
    <location>
        <begin position="20"/>
        <end position="787"/>
    </location>
</feature>